<keyword evidence="6" id="KW-0614">Plasmid</keyword>
<dbReference type="SUPFAM" id="SSF46785">
    <property type="entry name" value="Winged helix' DNA-binding domain"/>
    <property type="match status" value="1"/>
</dbReference>
<feature type="region of interest" description="Disordered" evidence="4">
    <location>
        <begin position="1"/>
        <end position="46"/>
    </location>
</feature>
<dbReference type="InterPro" id="IPR000524">
    <property type="entry name" value="Tscrpt_reg_HTH_GntR"/>
</dbReference>
<organism evidence="6 7">
    <name type="scientific">Asticcacaulis excentricus</name>
    <dbReference type="NCBI Taxonomy" id="78587"/>
    <lineage>
        <taxon>Bacteria</taxon>
        <taxon>Pseudomonadati</taxon>
        <taxon>Pseudomonadota</taxon>
        <taxon>Alphaproteobacteria</taxon>
        <taxon>Caulobacterales</taxon>
        <taxon>Caulobacteraceae</taxon>
        <taxon>Asticcacaulis</taxon>
    </lineage>
</organism>
<dbReference type="PANTHER" id="PTHR43537">
    <property type="entry name" value="TRANSCRIPTIONAL REGULATOR, GNTR FAMILY"/>
    <property type="match status" value="1"/>
</dbReference>
<gene>
    <name evidence="6" type="ORF">EM6_3213</name>
</gene>
<dbReference type="Pfam" id="PF07729">
    <property type="entry name" value="FCD"/>
    <property type="match status" value="1"/>
</dbReference>
<dbReference type="AlphaFoldDB" id="A0A3G9G5G4"/>
<geneLocation type="plasmid" evidence="7">
    <name>pasem-1 dna</name>
</geneLocation>
<keyword evidence="3" id="KW-0804">Transcription</keyword>
<dbReference type="Gene3D" id="1.10.10.10">
    <property type="entry name" value="Winged helix-like DNA-binding domain superfamily/Winged helix DNA-binding domain"/>
    <property type="match status" value="1"/>
</dbReference>
<evidence type="ECO:0000256" key="4">
    <source>
        <dbReference type="SAM" id="MobiDB-lite"/>
    </source>
</evidence>
<reference evidence="7" key="2">
    <citation type="journal article" date="2017" name="Plant Physiol. Biochem.">
        <title>Differential oxidative and antioxidative response of duckweed Lemna minor toward plant growth promoting/inhibiting bacteria.</title>
        <authorList>
            <person name="Ishizawa H."/>
            <person name="Kuroda M."/>
            <person name="Morikawa M."/>
            <person name="Ike M."/>
        </authorList>
    </citation>
    <scope>NUCLEOTIDE SEQUENCE [LARGE SCALE GENOMIC DNA]</scope>
    <source>
        <strain evidence="7">M6</strain>
    </source>
</reference>
<dbReference type="PANTHER" id="PTHR43537:SF5">
    <property type="entry name" value="UXU OPERON TRANSCRIPTIONAL REGULATOR"/>
    <property type="match status" value="1"/>
</dbReference>
<evidence type="ECO:0000256" key="2">
    <source>
        <dbReference type="ARBA" id="ARBA00023125"/>
    </source>
</evidence>
<dbReference type="GO" id="GO:0003700">
    <property type="term" value="F:DNA-binding transcription factor activity"/>
    <property type="evidence" value="ECO:0007669"/>
    <property type="project" value="InterPro"/>
</dbReference>
<dbReference type="CDD" id="cd07377">
    <property type="entry name" value="WHTH_GntR"/>
    <property type="match status" value="1"/>
</dbReference>
<dbReference type="SMART" id="SM00345">
    <property type="entry name" value="HTH_GNTR"/>
    <property type="match status" value="1"/>
</dbReference>
<evidence type="ECO:0000256" key="3">
    <source>
        <dbReference type="ARBA" id="ARBA00023163"/>
    </source>
</evidence>
<dbReference type="Proteomes" id="UP000278756">
    <property type="component" value="Plasmid pASEM-1"/>
</dbReference>
<accession>A0A3G9G5G4</accession>
<reference evidence="7" key="1">
    <citation type="journal article" date="2017" name="Biotechnol. Biofuels">
        <title>Evaluation of environmental bacterial communities as a factor affecting the growth of duckweed Lemna minor.</title>
        <authorList>
            <person name="Ishizawa H."/>
            <person name="Kuroda M."/>
            <person name="Morikawa M."/>
            <person name="Ike M."/>
        </authorList>
    </citation>
    <scope>NUCLEOTIDE SEQUENCE [LARGE SCALE GENOMIC DNA]</scope>
    <source>
        <strain evidence="7">M6</strain>
    </source>
</reference>
<dbReference type="SUPFAM" id="SSF48008">
    <property type="entry name" value="GntR ligand-binding domain-like"/>
    <property type="match status" value="1"/>
</dbReference>
<dbReference type="InterPro" id="IPR011711">
    <property type="entry name" value="GntR_C"/>
</dbReference>
<dbReference type="EMBL" id="AP018829">
    <property type="protein sequence ID" value="BBF82572.1"/>
    <property type="molecule type" value="Genomic_DNA"/>
</dbReference>
<proteinExistence type="predicted"/>
<dbReference type="InterPro" id="IPR036388">
    <property type="entry name" value="WH-like_DNA-bd_sf"/>
</dbReference>
<evidence type="ECO:0000259" key="5">
    <source>
        <dbReference type="PROSITE" id="PS50949"/>
    </source>
</evidence>
<dbReference type="Gene3D" id="1.20.120.530">
    <property type="entry name" value="GntR ligand-binding domain-like"/>
    <property type="match status" value="1"/>
</dbReference>
<dbReference type="PROSITE" id="PS50949">
    <property type="entry name" value="HTH_GNTR"/>
    <property type="match status" value="1"/>
</dbReference>
<dbReference type="Pfam" id="PF00392">
    <property type="entry name" value="GntR"/>
    <property type="match status" value="1"/>
</dbReference>
<evidence type="ECO:0000256" key="1">
    <source>
        <dbReference type="ARBA" id="ARBA00023015"/>
    </source>
</evidence>
<dbReference type="SMART" id="SM00895">
    <property type="entry name" value="FCD"/>
    <property type="match status" value="1"/>
</dbReference>
<dbReference type="GO" id="GO:0003677">
    <property type="term" value="F:DNA binding"/>
    <property type="evidence" value="ECO:0007669"/>
    <property type="project" value="UniProtKB-KW"/>
</dbReference>
<dbReference type="InterPro" id="IPR008920">
    <property type="entry name" value="TF_FadR/GntR_C"/>
</dbReference>
<sequence>MYGLSGERNTFTTADRKNLRAQMNPKVASRHSREGLPDTEPAAAEETWSEKDLRAYQVIGKSLLERIRSGEFRSSGKLPTERDLAEIYGVGRAVIRDALVMLEVKGAVQSRQGSGIYIMPQAYAQGVNVEAPDGFATGELAVAQLNPQHLIDAHQWLDCQIARITAARHSEDDMAAMEKALQMLVNTSADEEYEPRNHQFHRQIAQATHNYEFVFMSEQAWQRRQQSPALRNLSVLLYGDRFRSVVFADHQRTLDFLHRGDGDGAFYSMWHHYENLKTALTLSESLPAIQR</sequence>
<dbReference type="InterPro" id="IPR036390">
    <property type="entry name" value="WH_DNA-bd_sf"/>
</dbReference>
<evidence type="ECO:0000313" key="6">
    <source>
        <dbReference type="EMBL" id="BBF82572.1"/>
    </source>
</evidence>
<feature type="domain" description="HTH gntR-type" evidence="5">
    <location>
        <begin position="53"/>
        <end position="121"/>
    </location>
</feature>
<keyword evidence="1" id="KW-0805">Transcription regulation</keyword>
<keyword evidence="2" id="KW-0238">DNA-binding</keyword>
<protein>
    <submittedName>
        <fullName evidence="6">Uxu operon transcriptional regulator</fullName>
    </submittedName>
</protein>
<name>A0A3G9G5G4_9CAUL</name>
<dbReference type="PRINTS" id="PR00035">
    <property type="entry name" value="HTHGNTR"/>
</dbReference>
<evidence type="ECO:0000313" key="7">
    <source>
        <dbReference type="Proteomes" id="UP000278756"/>
    </source>
</evidence>